<dbReference type="OrthoDB" id="8161897at2"/>
<feature type="transmembrane region" description="Helical" evidence="5">
    <location>
        <begin position="40"/>
        <end position="65"/>
    </location>
</feature>
<feature type="transmembrane region" description="Helical" evidence="5">
    <location>
        <begin position="7"/>
        <end position="28"/>
    </location>
</feature>
<dbReference type="RefSeq" id="WP_079701420.1">
    <property type="nucleotide sequence ID" value="NZ_FUYR01000001.1"/>
</dbReference>
<dbReference type="STRING" id="572036.SAMN05661099_0878"/>
<evidence type="ECO:0000256" key="2">
    <source>
        <dbReference type="ARBA" id="ARBA00022692"/>
    </source>
</evidence>
<gene>
    <name evidence="6" type="ORF">SAMN05661099_0878</name>
</gene>
<reference evidence="7" key="1">
    <citation type="submission" date="2017-02" db="EMBL/GenBank/DDBJ databases">
        <authorList>
            <person name="Varghese N."/>
            <person name="Submissions S."/>
        </authorList>
    </citation>
    <scope>NUCLEOTIDE SEQUENCE [LARGE SCALE GENOMIC DNA]</scope>
    <source>
        <strain evidence="7">DSM 22385</strain>
    </source>
</reference>
<organism evidence="6 7">
    <name type="scientific">Daejeonella lutea</name>
    <dbReference type="NCBI Taxonomy" id="572036"/>
    <lineage>
        <taxon>Bacteria</taxon>
        <taxon>Pseudomonadati</taxon>
        <taxon>Bacteroidota</taxon>
        <taxon>Sphingobacteriia</taxon>
        <taxon>Sphingobacteriales</taxon>
        <taxon>Sphingobacteriaceae</taxon>
        <taxon>Daejeonella</taxon>
    </lineage>
</organism>
<feature type="transmembrane region" description="Helical" evidence="5">
    <location>
        <begin position="72"/>
        <end position="90"/>
    </location>
</feature>
<dbReference type="AlphaFoldDB" id="A0A1T5AMG8"/>
<evidence type="ECO:0000256" key="5">
    <source>
        <dbReference type="SAM" id="Phobius"/>
    </source>
</evidence>
<dbReference type="EMBL" id="FUYR01000001">
    <property type="protein sequence ID" value="SKB36231.1"/>
    <property type="molecule type" value="Genomic_DNA"/>
</dbReference>
<dbReference type="InterPro" id="IPR032808">
    <property type="entry name" value="DoxX"/>
</dbReference>
<keyword evidence="7" id="KW-1185">Reference proteome</keyword>
<feature type="transmembrane region" description="Helical" evidence="5">
    <location>
        <begin position="96"/>
        <end position="115"/>
    </location>
</feature>
<comment type="subcellular location">
    <subcellularLocation>
        <location evidence="1">Membrane</location>
        <topology evidence="1">Multi-pass membrane protein</topology>
    </subcellularLocation>
</comment>
<proteinExistence type="predicted"/>
<dbReference type="Pfam" id="PF07681">
    <property type="entry name" value="DoxX"/>
    <property type="match status" value="1"/>
</dbReference>
<evidence type="ECO:0000313" key="6">
    <source>
        <dbReference type="EMBL" id="SKB36231.1"/>
    </source>
</evidence>
<protein>
    <submittedName>
        <fullName evidence="6">DoxX protein</fullName>
    </submittedName>
</protein>
<evidence type="ECO:0000256" key="3">
    <source>
        <dbReference type="ARBA" id="ARBA00022989"/>
    </source>
</evidence>
<keyword evidence="4 5" id="KW-0472">Membrane</keyword>
<dbReference type="Proteomes" id="UP000189981">
    <property type="component" value="Unassembled WGS sequence"/>
</dbReference>
<sequence>MKIVKLVLYILFGLMFINAGLNKFFNYMPMPELTPAQLKFFTAFASISWLIPLVAAVEVIGGILVMIPKTRALGAIVLLPVMIGIFVHHLTVDPSGIVIAVALMAINILAIVDNWKKYEGLITD</sequence>
<dbReference type="GO" id="GO:0016020">
    <property type="term" value="C:membrane"/>
    <property type="evidence" value="ECO:0007669"/>
    <property type="project" value="UniProtKB-SubCell"/>
</dbReference>
<accession>A0A1T5AMG8</accession>
<evidence type="ECO:0000256" key="4">
    <source>
        <dbReference type="ARBA" id="ARBA00023136"/>
    </source>
</evidence>
<evidence type="ECO:0000313" key="7">
    <source>
        <dbReference type="Proteomes" id="UP000189981"/>
    </source>
</evidence>
<keyword evidence="2 5" id="KW-0812">Transmembrane</keyword>
<evidence type="ECO:0000256" key="1">
    <source>
        <dbReference type="ARBA" id="ARBA00004141"/>
    </source>
</evidence>
<name>A0A1T5AMG8_9SPHI</name>
<keyword evidence="3 5" id="KW-1133">Transmembrane helix</keyword>